<evidence type="ECO:0000313" key="2">
    <source>
        <dbReference type="EMBL" id="KAK9892634.1"/>
    </source>
</evidence>
<evidence type="ECO:0000256" key="1">
    <source>
        <dbReference type="SAM" id="Coils"/>
    </source>
</evidence>
<keyword evidence="1" id="KW-0175">Coiled coil</keyword>
<evidence type="ECO:0000313" key="3">
    <source>
        <dbReference type="Proteomes" id="UP001431783"/>
    </source>
</evidence>
<organism evidence="2 3">
    <name type="scientific">Henosepilachna vigintioctopunctata</name>
    <dbReference type="NCBI Taxonomy" id="420089"/>
    <lineage>
        <taxon>Eukaryota</taxon>
        <taxon>Metazoa</taxon>
        <taxon>Ecdysozoa</taxon>
        <taxon>Arthropoda</taxon>
        <taxon>Hexapoda</taxon>
        <taxon>Insecta</taxon>
        <taxon>Pterygota</taxon>
        <taxon>Neoptera</taxon>
        <taxon>Endopterygota</taxon>
        <taxon>Coleoptera</taxon>
        <taxon>Polyphaga</taxon>
        <taxon>Cucujiformia</taxon>
        <taxon>Coccinelloidea</taxon>
        <taxon>Coccinellidae</taxon>
        <taxon>Epilachninae</taxon>
        <taxon>Epilachnini</taxon>
        <taxon>Henosepilachna</taxon>
    </lineage>
</organism>
<protein>
    <submittedName>
        <fullName evidence="2">Uncharacterized protein</fullName>
    </submittedName>
</protein>
<proteinExistence type="predicted"/>
<dbReference type="Proteomes" id="UP001431783">
    <property type="component" value="Unassembled WGS sequence"/>
</dbReference>
<dbReference type="EMBL" id="JARQZJ010000136">
    <property type="protein sequence ID" value="KAK9892634.1"/>
    <property type="molecule type" value="Genomic_DNA"/>
</dbReference>
<keyword evidence="3" id="KW-1185">Reference proteome</keyword>
<accession>A0AAW1VJ91</accession>
<sequence length="120" mass="13868">GCSLQGDKYVLFNCDCCGNTQCKECGDFTASEEKCFPLMKRRVLLYCPQCRKEAGNIEQLMQRNRKLKQEINTLKEKILKQKNKKVAMTLISIAGEFCSWGYEDICQIIGGRDHQLQRKH</sequence>
<feature type="non-terminal residue" evidence="2">
    <location>
        <position position="1"/>
    </location>
</feature>
<comment type="caution">
    <text evidence="2">The sequence shown here is derived from an EMBL/GenBank/DDBJ whole genome shotgun (WGS) entry which is preliminary data.</text>
</comment>
<dbReference type="AlphaFoldDB" id="A0AAW1VJ91"/>
<gene>
    <name evidence="2" type="ORF">WA026_021012</name>
</gene>
<reference evidence="2 3" key="1">
    <citation type="submission" date="2023-03" db="EMBL/GenBank/DDBJ databases">
        <title>Genome insight into feeding habits of ladybird beetles.</title>
        <authorList>
            <person name="Li H.-S."/>
            <person name="Huang Y.-H."/>
            <person name="Pang H."/>
        </authorList>
    </citation>
    <scope>NUCLEOTIDE SEQUENCE [LARGE SCALE GENOMIC DNA]</scope>
    <source>
        <strain evidence="2">SYSU_2023b</strain>
        <tissue evidence="2">Whole body</tissue>
    </source>
</reference>
<feature type="coiled-coil region" evidence="1">
    <location>
        <begin position="50"/>
        <end position="84"/>
    </location>
</feature>
<name>A0AAW1VJ91_9CUCU</name>